<dbReference type="AlphaFoldDB" id="A0A1A1YK42"/>
<comment type="caution">
    <text evidence="1">The sequence shown here is derived from an EMBL/GenBank/DDBJ whole genome shotgun (WGS) entry which is preliminary data.</text>
</comment>
<dbReference type="EMBL" id="LZHX01000087">
    <property type="protein sequence ID" value="OBF14432.1"/>
    <property type="molecule type" value="Genomic_DNA"/>
</dbReference>
<accession>A0A1A1YK42</accession>
<dbReference type="Proteomes" id="UP000093779">
    <property type="component" value="Unassembled WGS sequence"/>
</dbReference>
<evidence type="ECO:0000313" key="2">
    <source>
        <dbReference type="Proteomes" id="UP000093779"/>
    </source>
</evidence>
<name>A0A1A1YK42_9MYCO</name>
<proteinExistence type="predicted"/>
<gene>
    <name evidence="1" type="ORF">A5726_25060</name>
</gene>
<evidence type="ECO:0000313" key="1">
    <source>
        <dbReference type="EMBL" id="OBF14432.1"/>
    </source>
</evidence>
<protein>
    <submittedName>
        <fullName evidence="1">Uncharacterized protein</fullName>
    </submittedName>
</protein>
<reference evidence="1 2" key="1">
    <citation type="submission" date="2016-06" db="EMBL/GenBank/DDBJ databases">
        <authorList>
            <person name="Kjaerup R.B."/>
            <person name="Dalgaard T.S."/>
            <person name="Juul-Madsen H.R."/>
        </authorList>
    </citation>
    <scope>NUCLEOTIDE SEQUENCE [LARGE SCALE GENOMIC DNA]</scope>
    <source>
        <strain evidence="1 2">ACS1953</strain>
    </source>
</reference>
<sequence length="124" mass="13714">MMADPKQVDTGQVVFPQGAILEAFSSLPLWEQARAAADVLEAMTIPLGWGASSPWRPRELREVASGMESRAKEQAEADAEVNALAKVLFDLMIGGDWSERVKPNMWHDRARTLIEAGYRKSVDS</sequence>
<organism evidence="1 2">
    <name type="scientific">Mycolicibacterium conceptionense</name>
    <dbReference type="NCBI Taxonomy" id="451644"/>
    <lineage>
        <taxon>Bacteria</taxon>
        <taxon>Bacillati</taxon>
        <taxon>Actinomycetota</taxon>
        <taxon>Actinomycetes</taxon>
        <taxon>Mycobacteriales</taxon>
        <taxon>Mycobacteriaceae</taxon>
        <taxon>Mycolicibacterium</taxon>
    </lineage>
</organism>